<keyword evidence="5" id="KW-0479">Metal-binding</keyword>
<accession>A0A381RCX0</accession>
<dbReference type="InterPro" id="IPR034291">
    <property type="entry name" value="TMP_synthase"/>
</dbReference>
<dbReference type="GO" id="GO:0005737">
    <property type="term" value="C:cytoplasm"/>
    <property type="evidence" value="ECO:0007669"/>
    <property type="project" value="TreeGrafter"/>
</dbReference>
<dbReference type="PANTHER" id="PTHR20857:SF15">
    <property type="entry name" value="THIAMINE-PHOSPHATE SYNTHASE"/>
    <property type="match status" value="1"/>
</dbReference>
<dbReference type="GO" id="GO:0009229">
    <property type="term" value="P:thiamine diphosphate biosynthetic process"/>
    <property type="evidence" value="ECO:0007669"/>
    <property type="project" value="UniProtKB-UniPathway"/>
</dbReference>
<dbReference type="GO" id="GO:0004789">
    <property type="term" value="F:thiamine-phosphate diphosphorylase activity"/>
    <property type="evidence" value="ECO:0007669"/>
    <property type="project" value="UniProtKB-EC"/>
</dbReference>
<keyword evidence="7" id="KW-0784">Thiamine biosynthesis</keyword>
<dbReference type="InterPro" id="IPR036206">
    <property type="entry name" value="ThiamineP_synth_sf"/>
</dbReference>
<dbReference type="SUPFAM" id="SSF51391">
    <property type="entry name" value="Thiamin phosphate synthase"/>
    <property type="match status" value="1"/>
</dbReference>
<comment type="catalytic activity">
    <reaction evidence="9">
        <text>2-(2-carboxy-4-methylthiazol-5-yl)ethyl phosphate + 4-amino-2-methyl-5-(diphosphooxymethyl)pyrimidine + 2 H(+) = thiamine phosphate + CO2 + diphosphate</text>
        <dbReference type="Rhea" id="RHEA:47848"/>
        <dbReference type="ChEBI" id="CHEBI:15378"/>
        <dbReference type="ChEBI" id="CHEBI:16526"/>
        <dbReference type="ChEBI" id="CHEBI:33019"/>
        <dbReference type="ChEBI" id="CHEBI:37575"/>
        <dbReference type="ChEBI" id="CHEBI:57841"/>
        <dbReference type="ChEBI" id="CHEBI:62890"/>
        <dbReference type="EC" id="2.5.1.3"/>
    </reaction>
</comment>
<keyword evidence="4" id="KW-0808">Transferase</keyword>
<dbReference type="Pfam" id="PF02581">
    <property type="entry name" value="TMP-TENI"/>
    <property type="match status" value="1"/>
</dbReference>
<dbReference type="EMBL" id="UINC01001829">
    <property type="protein sequence ID" value="SUZ89646.1"/>
    <property type="molecule type" value="Genomic_DNA"/>
</dbReference>
<evidence type="ECO:0000256" key="5">
    <source>
        <dbReference type="ARBA" id="ARBA00022723"/>
    </source>
</evidence>
<comment type="cofactor">
    <cofactor evidence="1">
        <name>Mg(2+)</name>
        <dbReference type="ChEBI" id="CHEBI:18420"/>
    </cofactor>
</comment>
<dbReference type="HAMAP" id="MF_00097">
    <property type="entry name" value="TMP_synthase"/>
    <property type="match status" value="1"/>
</dbReference>
<dbReference type="GO" id="GO:0046872">
    <property type="term" value="F:metal ion binding"/>
    <property type="evidence" value="ECO:0007669"/>
    <property type="project" value="UniProtKB-KW"/>
</dbReference>
<comment type="catalytic activity">
    <reaction evidence="10">
        <text>2-[(2R,5Z)-2-carboxy-4-methylthiazol-5(2H)-ylidene]ethyl phosphate + 4-amino-2-methyl-5-(diphosphooxymethyl)pyrimidine + 2 H(+) = thiamine phosphate + CO2 + diphosphate</text>
        <dbReference type="Rhea" id="RHEA:47844"/>
        <dbReference type="ChEBI" id="CHEBI:15378"/>
        <dbReference type="ChEBI" id="CHEBI:16526"/>
        <dbReference type="ChEBI" id="CHEBI:33019"/>
        <dbReference type="ChEBI" id="CHEBI:37575"/>
        <dbReference type="ChEBI" id="CHEBI:57841"/>
        <dbReference type="ChEBI" id="CHEBI:62899"/>
        <dbReference type="EC" id="2.5.1.3"/>
    </reaction>
</comment>
<dbReference type="PANTHER" id="PTHR20857">
    <property type="entry name" value="THIAMINE-PHOSPHATE PYROPHOSPHORYLASE"/>
    <property type="match status" value="1"/>
</dbReference>
<evidence type="ECO:0000256" key="1">
    <source>
        <dbReference type="ARBA" id="ARBA00001946"/>
    </source>
</evidence>
<dbReference type="CDD" id="cd00564">
    <property type="entry name" value="TMP_TenI"/>
    <property type="match status" value="1"/>
</dbReference>
<evidence type="ECO:0000259" key="11">
    <source>
        <dbReference type="Pfam" id="PF02581"/>
    </source>
</evidence>
<protein>
    <recommendedName>
        <fullName evidence="3">thiamine phosphate synthase</fullName>
        <ecNumber evidence="3">2.5.1.3</ecNumber>
    </recommendedName>
</protein>
<proteinExistence type="inferred from homology"/>
<evidence type="ECO:0000256" key="9">
    <source>
        <dbReference type="ARBA" id="ARBA00047851"/>
    </source>
</evidence>
<evidence type="ECO:0000313" key="12">
    <source>
        <dbReference type="EMBL" id="SUZ89646.1"/>
    </source>
</evidence>
<evidence type="ECO:0000256" key="7">
    <source>
        <dbReference type="ARBA" id="ARBA00022977"/>
    </source>
</evidence>
<keyword evidence="6" id="KW-0460">Magnesium</keyword>
<organism evidence="12">
    <name type="scientific">marine metagenome</name>
    <dbReference type="NCBI Taxonomy" id="408172"/>
    <lineage>
        <taxon>unclassified sequences</taxon>
        <taxon>metagenomes</taxon>
        <taxon>ecological metagenomes</taxon>
    </lineage>
</organism>
<dbReference type="InterPro" id="IPR013785">
    <property type="entry name" value="Aldolase_TIM"/>
</dbReference>
<dbReference type="UniPathway" id="UPA00060">
    <property type="reaction ID" value="UER00141"/>
</dbReference>
<dbReference type="GO" id="GO:0009228">
    <property type="term" value="P:thiamine biosynthetic process"/>
    <property type="evidence" value="ECO:0007669"/>
    <property type="project" value="UniProtKB-KW"/>
</dbReference>
<evidence type="ECO:0000256" key="10">
    <source>
        <dbReference type="ARBA" id="ARBA00047883"/>
    </source>
</evidence>
<dbReference type="AlphaFoldDB" id="A0A381RCX0"/>
<comment type="pathway">
    <text evidence="2">Cofactor biosynthesis; thiamine diphosphate biosynthesis; thiamine phosphate from 4-amino-2-methyl-5-diphosphomethylpyrimidine and 4-methyl-5-(2-phosphoethyl)-thiazole: step 1/1.</text>
</comment>
<gene>
    <name evidence="12" type="ORF">METZ01_LOCUS42500</name>
</gene>
<evidence type="ECO:0000256" key="8">
    <source>
        <dbReference type="ARBA" id="ARBA00047334"/>
    </source>
</evidence>
<dbReference type="InterPro" id="IPR022998">
    <property type="entry name" value="ThiamineP_synth_TenI"/>
</dbReference>
<dbReference type="EC" id="2.5.1.3" evidence="3"/>
<evidence type="ECO:0000256" key="4">
    <source>
        <dbReference type="ARBA" id="ARBA00022679"/>
    </source>
</evidence>
<dbReference type="Gene3D" id="3.20.20.70">
    <property type="entry name" value="Aldolase class I"/>
    <property type="match status" value="1"/>
</dbReference>
<evidence type="ECO:0000256" key="6">
    <source>
        <dbReference type="ARBA" id="ARBA00022842"/>
    </source>
</evidence>
<dbReference type="NCBIfam" id="TIGR00693">
    <property type="entry name" value="thiE"/>
    <property type="match status" value="1"/>
</dbReference>
<sequence>MPLPPLYAIVDADVSSRHGWEVTKLAEAVMRGGARLVQLRAKSISSKTFMVWADTIVNLGIRYGASIILNDRADLVRLSGARGLHLGQEDLPMDAARQIVGPEALIGLSTHTLRQLDVALSGPISYVAVGPVFETQSKTAPDAVVGLEFVSQAAERVEGVPLIGIGGITLERARSVIRAGATSVAVISDLLTGGNPERRAAEFLDALTD</sequence>
<feature type="domain" description="Thiamine phosphate synthase/TenI" evidence="11">
    <location>
        <begin position="6"/>
        <end position="189"/>
    </location>
</feature>
<name>A0A381RCX0_9ZZZZ</name>
<evidence type="ECO:0000256" key="2">
    <source>
        <dbReference type="ARBA" id="ARBA00005165"/>
    </source>
</evidence>
<evidence type="ECO:0000256" key="3">
    <source>
        <dbReference type="ARBA" id="ARBA00012830"/>
    </source>
</evidence>
<comment type="catalytic activity">
    <reaction evidence="8">
        <text>4-methyl-5-(2-phosphooxyethyl)-thiazole + 4-amino-2-methyl-5-(diphosphooxymethyl)pyrimidine + H(+) = thiamine phosphate + diphosphate</text>
        <dbReference type="Rhea" id="RHEA:22328"/>
        <dbReference type="ChEBI" id="CHEBI:15378"/>
        <dbReference type="ChEBI" id="CHEBI:33019"/>
        <dbReference type="ChEBI" id="CHEBI:37575"/>
        <dbReference type="ChEBI" id="CHEBI:57841"/>
        <dbReference type="ChEBI" id="CHEBI:58296"/>
        <dbReference type="EC" id="2.5.1.3"/>
    </reaction>
</comment>
<reference evidence="12" key="1">
    <citation type="submission" date="2018-05" db="EMBL/GenBank/DDBJ databases">
        <authorList>
            <person name="Lanie J.A."/>
            <person name="Ng W.-L."/>
            <person name="Kazmierczak K.M."/>
            <person name="Andrzejewski T.M."/>
            <person name="Davidsen T.M."/>
            <person name="Wayne K.J."/>
            <person name="Tettelin H."/>
            <person name="Glass J.I."/>
            <person name="Rusch D."/>
            <person name="Podicherti R."/>
            <person name="Tsui H.-C.T."/>
            <person name="Winkler M.E."/>
        </authorList>
    </citation>
    <scope>NUCLEOTIDE SEQUENCE</scope>
</reference>